<dbReference type="EMBL" id="UINC01229430">
    <property type="protein sequence ID" value="SVE61134.1"/>
    <property type="molecule type" value="Genomic_DNA"/>
</dbReference>
<feature type="non-terminal residue" evidence="1">
    <location>
        <position position="1"/>
    </location>
</feature>
<sequence>KHEIKCLAFSYFRDWHPQANYYYAIENSNFNLSPERTAGTYSKYSGIDDKMDDFYWYTYFIKYGMGRTTWDSAQEIRNGDLSIEEGKMLISKYDGEYPERFSDEILDYLSIDEKCFGKKIFELFERPILDRKYFDQMTDYFRSPHLWEKTNNGMKLRTKLN</sequence>
<name>A0A383EX30_9ZZZZ</name>
<dbReference type="AlphaFoldDB" id="A0A383EX30"/>
<reference evidence="1" key="1">
    <citation type="submission" date="2018-05" db="EMBL/GenBank/DDBJ databases">
        <authorList>
            <person name="Lanie J.A."/>
            <person name="Ng W.-L."/>
            <person name="Kazmierczak K.M."/>
            <person name="Andrzejewski T.M."/>
            <person name="Davidsen T.M."/>
            <person name="Wayne K.J."/>
            <person name="Tettelin H."/>
            <person name="Glass J.I."/>
            <person name="Rusch D."/>
            <person name="Podicherti R."/>
            <person name="Tsui H.-C.T."/>
            <person name="Winkler M.E."/>
        </authorList>
    </citation>
    <scope>NUCLEOTIDE SEQUENCE</scope>
</reference>
<proteinExistence type="predicted"/>
<accession>A0A383EX30</accession>
<organism evidence="1">
    <name type="scientific">marine metagenome</name>
    <dbReference type="NCBI Taxonomy" id="408172"/>
    <lineage>
        <taxon>unclassified sequences</taxon>
        <taxon>metagenomes</taxon>
        <taxon>ecological metagenomes</taxon>
    </lineage>
</organism>
<gene>
    <name evidence="1" type="ORF">METZ01_LOCUS513988</name>
</gene>
<evidence type="ECO:0000313" key="1">
    <source>
        <dbReference type="EMBL" id="SVE61134.1"/>
    </source>
</evidence>
<protein>
    <submittedName>
        <fullName evidence="1">Uncharacterized protein</fullName>
    </submittedName>
</protein>